<name>A0A0S7YEU7_UNCT6</name>
<evidence type="ECO:0000313" key="3">
    <source>
        <dbReference type="EMBL" id="KPJ73184.1"/>
    </source>
</evidence>
<dbReference type="SUPFAM" id="SSF103486">
    <property type="entry name" value="V-type ATP synthase subunit C"/>
    <property type="match status" value="1"/>
</dbReference>
<accession>A0A0S7YEU7</accession>
<dbReference type="InterPro" id="IPR050873">
    <property type="entry name" value="V-ATPase_V0D/AC39_subunit"/>
</dbReference>
<dbReference type="AlphaFoldDB" id="A0A0S7YEU7"/>
<dbReference type="GO" id="GO:0046961">
    <property type="term" value="F:proton-transporting ATPase activity, rotational mechanism"/>
    <property type="evidence" value="ECO:0007669"/>
    <property type="project" value="InterPro"/>
</dbReference>
<dbReference type="Gene3D" id="1.10.132.50">
    <property type="entry name" value="ATP synthase (C/AC39) subunit, domain 3"/>
    <property type="match status" value="1"/>
</dbReference>
<gene>
    <name evidence="3" type="ORF">AMJ52_04030</name>
</gene>
<keyword evidence="1" id="KW-0813">Transport</keyword>
<dbReference type="PANTHER" id="PTHR38682:SF1">
    <property type="entry name" value="V-TYPE ATP SYNTHASE SUBUNIT C"/>
    <property type="match status" value="1"/>
</dbReference>
<sequence length="304" mass="35696">MIQGTDDTRYAYVNGIVRAKEARLLTKSHVDRLIAADLSNFNTILADTPYVGYEDISTGLEKAESELKQFFDRFCQTPEVSKFIDWPEQIHNLKVKLKQGVDELLYPQDTTEIETWPEVLDEAARFTTGKNPFVLSTNLDKILCKYLSEAAQFVPFFSSYYKCYFDLENIRSFFRARQFEKSREIFIQVFLPYGSIHEKIFVDNLATQHDLLGKNFFTTPYAHIIDRGSAYIEEYQSFLQLERLCEEMRFGFLLQARRMAFGVEPLFAYYHFKMGEIKKVRQVYWGKLNEVPLDTQKESIPDVW</sequence>
<dbReference type="InterPro" id="IPR036079">
    <property type="entry name" value="ATPase_csu/dsu_sf"/>
</dbReference>
<dbReference type="InterPro" id="IPR002843">
    <property type="entry name" value="ATPase_V0-cplx_csu/dsu"/>
</dbReference>
<proteinExistence type="predicted"/>
<dbReference type="Pfam" id="PF01992">
    <property type="entry name" value="vATP-synt_AC39"/>
    <property type="match status" value="1"/>
</dbReference>
<evidence type="ECO:0000313" key="4">
    <source>
        <dbReference type="Proteomes" id="UP000051012"/>
    </source>
</evidence>
<keyword evidence="2" id="KW-0406">Ion transport</keyword>
<dbReference type="InterPro" id="IPR044911">
    <property type="entry name" value="V-type_ATPase_csu/dsu_dom_3"/>
</dbReference>
<protein>
    <recommendedName>
        <fullName evidence="5">ATP synthase subunit C</fullName>
    </recommendedName>
</protein>
<dbReference type="EMBL" id="LJNI01000038">
    <property type="protein sequence ID" value="KPJ73184.1"/>
    <property type="molecule type" value="Genomic_DNA"/>
</dbReference>
<comment type="caution">
    <text evidence="3">The sequence shown here is derived from an EMBL/GenBank/DDBJ whole genome shotgun (WGS) entry which is preliminary data.</text>
</comment>
<reference evidence="3 4" key="1">
    <citation type="journal article" date="2015" name="Microbiome">
        <title>Genomic resolution of linkages in carbon, nitrogen, and sulfur cycling among widespread estuary sediment bacteria.</title>
        <authorList>
            <person name="Baker B.J."/>
            <person name="Lazar C.S."/>
            <person name="Teske A.P."/>
            <person name="Dick G.J."/>
        </authorList>
    </citation>
    <scope>NUCLEOTIDE SEQUENCE [LARGE SCALE GENOMIC DNA]</scope>
    <source>
        <strain evidence="3">DG_78</strain>
    </source>
</reference>
<dbReference type="PANTHER" id="PTHR38682">
    <property type="entry name" value="V-TYPE ATP SYNTHASE SUBUNIT C"/>
    <property type="match status" value="1"/>
</dbReference>
<evidence type="ECO:0000256" key="1">
    <source>
        <dbReference type="ARBA" id="ARBA00022448"/>
    </source>
</evidence>
<evidence type="ECO:0000256" key="2">
    <source>
        <dbReference type="ARBA" id="ARBA00023065"/>
    </source>
</evidence>
<evidence type="ECO:0008006" key="5">
    <source>
        <dbReference type="Google" id="ProtNLM"/>
    </source>
</evidence>
<organism evidence="3 4">
    <name type="scientific">candidate division TA06 bacterium DG_78</name>
    <dbReference type="NCBI Taxonomy" id="1703772"/>
    <lineage>
        <taxon>Bacteria</taxon>
        <taxon>Bacteria division TA06</taxon>
    </lineage>
</organism>
<dbReference type="Proteomes" id="UP000051012">
    <property type="component" value="Unassembled WGS sequence"/>
</dbReference>